<evidence type="ECO:0000313" key="2">
    <source>
        <dbReference type="EMBL" id="OMP11283.1"/>
    </source>
</evidence>
<feature type="region of interest" description="Disordered" evidence="1">
    <location>
        <begin position="28"/>
        <end position="54"/>
    </location>
</feature>
<dbReference type="AlphaFoldDB" id="A0A1R3KW08"/>
<gene>
    <name evidence="2" type="ORF">COLO4_03913</name>
</gene>
<proteinExistence type="predicted"/>
<accession>A0A1R3KW08</accession>
<reference evidence="3" key="1">
    <citation type="submission" date="2013-09" db="EMBL/GenBank/DDBJ databases">
        <title>Corchorus olitorius genome sequencing.</title>
        <authorList>
            <person name="Alam M."/>
            <person name="Haque M.S."/>
            <person name="Islam M.S."/>
            <person name="Emdad E.M."/>
            <person name="Islam M.M."/>
            <person name="Ahmed B."/>
            <person name="Halim A."/>
            <person name="Hossen Q.M.M."/>
            <person name="Hossain M.Z."/>
            <person name="Ahmed R."/>
            <person name="Khan M.M."/>
            <person name="Islam R."/>
            <person name="Rashid M.M."/>
            <person name="Khan S.A."/>
            <person name="Rahman M.S."/>
            <person name="Alam M."/>
            <person name="Yahiya A.S."/>
            <person name="Khan M.S."/>
            <person name="Azam M.S."/>
            <person name="Haque T."/>
            <person name="Lashkar M.Z.H."/>
            <person name="Akhand A.I."/>
            <person name="Morshed G."/>
            <person name="Roy S."/>
            <person name="Uddin K.S."/>
            <person name="Rabeya T."/>
            <person name="Hossain A.S."/>
            <person name="Chowdhury A."/>
            <person name="Snigdha A.R."/>
            <person name="Mortoza M.S."/>
            <person name="Matin S.A."/>
            <person name="Hoque S.M.E."/>
            <person name="Islam M.K."/>
            <person name="Roy D.K."/>
            <person name="Haider R."/>
            <person name="Moosa M.M."/>
            <person name="Elias S.M."/>
            <person name="Hasan A.M."/>
            <person name="Jahan S."/>
            <person name="Shafiuddin M."/>
            <person name="Mahmood N."/>
            <person name="Shommy N.S."/>
        </authorList>
    </citation>
    <scope>NUCLEOTIDE SEQUENCE [LARGE SCALE GENOMIC DNA]</scope>
    <source>
        <strain evidence="3">cv. O-4</strain>
    </source>
</reference>
<comment type="caution">
    <text evidence="2">The sequence shown here is derived from an EMBL/GenBank/DDBJ whole genome shotgun (WGS) entry which is preliminary data.</text>
</comment>
<organism evidence="2 3">
    <name type="scientific">Corchorus olitorius</name>
    <dbReference type="NCBI Taxonomy" id="93759"/>
    <lineage>
        <taxon>Eukaryota</taxon>
        <taxon>Viridiplantae</taxon>
        <taxon>Streptophyta</taxon>
        <taxon>Embryophyta</taxon>
        <taxon>Tracheophyta</taxon>
        <taxon>Spermatophyta</taxon>
        <taxon>Magnoliopsida</taxon>
        <taxon>eudicotyledons</taxon>
        <taxon>Gunneridae</taxon>
        <taxon>Pentapetalae</taxon>
        <taxon>rosids</taxon>
        <taxon>malvids</taxon>
        <taxon>Malvales</taxon>
        <taxon>Malvaceae</taxon>
        <taxon>Grewioideae</taxon>
        <taxon>Apeibeae</taxon>
        <taxon>Corchorus</taxon>
    </lineage>
</organism>
<sequence>MNLIFRYVSLPPSFSLLTEQFLKMKLQTSETTNLPNPGGPDLQPPSPTLLRNLKLTSPRETRILSLKALKVQSKE</sequence>
<evidence type="ECO:0000313" key="3">
    <source>
        <dbReference type="Proteomes" id="UP000187203"/>
    </source>
</evidence>
<name>A0A1R3KW08_9ROSI</name>
<protein>
    <submittedName>
        <fullName evidence="2">Uncharacterized protein</fullName>
    </submittedName>
</protein>
<dbReference type="Proteomes" id="UP000187203">
    <property type="component" value="Unassembled WGS sequence"/>
</dbReference>
<keyword evidence="3" id="KW-1185">Reference proteome</keyword>
<evidence type="ECO:0000256" key="1">
    <source>
        <dbReference type="SAM" id="MobiDB-lite"/>
    </source>
</evidence>
<dbReference type="EMBL" id="AWUE01010806">
    <property type="protein sequence ID" value="OMP11283.1"/>
    <property type="molecule type" value="Genomic_DNA"/>
</dbReference>